<name>E1IGQ0_9CHLR</name>
<dbReference type="GO" id="GO:0016020">
    <property type="term" value="C:membrane"/>
    <property type="evidence" value="ECO:0007669"/>
    <property type="project" value="UniProtKB-SubCell"/>
</dbReference>
<gene>
    <name evidence="6" type="ORF">OSCT_2501</name>
</gene>
<dbReference type="PANTHER" id="PTHR37461">
    <property type="entry name" value="ANTI-SIGMA-K FACTOR RSKA"/>
    <property type="match status" value="1"/>
</dbReference>
<feature type="transmembrane region" description="Helical" evidence="5">
    <location>
        <begin position="244"/>
        <end position="263"/>
    </location>
</feature>
<dbReference type="InterPro" id="IPR051474">
    <property type="entry name" value="Anti-sigma-K/W_factor"/>
</dbReference>
<dbReference type="Gene3D" id="1.10.10.1320">
    <property type="entry name" value="Anti-sigma factor, zinc-finger domain"/>
    <property type="match status" value="1"/>
</dbReference>
<evidence type="ECO:0000313" key="7">
    <source>
        <dbReference type="Proteomes" id="UP000054010"/>
    </source>
</evidence>
<dbReference type="eggNOG" id="COG5662">
    <property type="taxonomic scope" value="Bacteria"/>
</dbReference>
<dbReference type="GO" id="GO:0006417">
    <property type="term" value="P:regulation of translation"/>
    <property type="evidence" value="ECO:0007669"/>
    <property type="project" value="TreeGrafter"/>
</dbReference>
<sequence>MKTPQPQFSPLPEQDLELLSAYLDDQLEGPTRSDLERRLADDPRLRSELEELRSTTALLRELPTLTPPRSFTLDPATVQPRRSHYAGWALAWVGQLGSGLAGLMLVLLASLQMLGGMSGPMAAAPAPMIAQPTASALYEAAPAATESAAVMSVPIEATPSATESAAVMSVPIEATVSPDAAAGTMALPANSEPVTETESAAMMTLPTEPMVNSDMARQTEPSEVATPEVAMGKAAPAPAGVPPVVLLLLGLVLLGVAGASWVYTRRGA</sequence>
<dbReference type="PANTHER" id="PTHR37461:SF1">
    <property type="entry name" value="ANTI-SIGMA-K FACTOR RSKA"/>
    <property type="match status" value="1"/>
</dbReference>
<dbReference type="HOGENOM" id="CLU_1132939_0_0_0"/>
<dbReference type="GO" id="GO:0016989">
    <property type="term" value="F:sigma factor antagonist activity"/>
    <property type="evidence" value="ECO:0007669"/>
    <property type="project" value="TreeGrafter"/>
</dbReference>
<keyword evidence="7" id="KW-1185">Reference proteome</keyword>
<keyword evidence="3 5" id="KW-1133">Transmembrane helix</keyword>
<evidence type="ECO:0000256" key="2">
    <source>
        <dbReference type="ARBA" id="ARBA00022692"/>
    </source>
</evidence>
<dbReference type="InterPro" id="IPR041916">
    <property type="entry name" value="Anti_sigma_zinc_sf"/>
</dbReference>
<evidence type="ECO:0000256" key="5">
    <source>
        <dbReference type="SAM" id="Phobius"/>
    </source>
</evidence>
<feature type="transmembrane region" description="Helical" evidence="5">
    <location>
        <begin position="89"/>
        <end position="111"/>
    </location>
</feature>
<dbReference type="STRING" id="765420.OSCT_2501"/>
<keyword evidence="4 5" id="KW-0472">Membrane</keyword>
<comment type="subcellular location">
    <subcellularLocation>
        <location evidence="1">Membrane</location>
        <topology evidence="1">Single-pass membrane protein</topology>
    </subcellularLocation>
</comment>
<keyword evidence="2 5" id="KW-0812">Transmembrane</keyword>
<evidence type="ECO:0000256" key="4">
    <source>
        <dbReference type="ARBA" id="ARBA00023136"/>
    </source>
</evidence>
<accession>E1IGQ0</accession>
<comment type="caution">
    <text evidence="6">The sequence shown here is derived from an EMBL/GenBank/DDBJ whole genome shotgun (WGS) entry which is preliminary data.</text>
</comment>
<dbReference type="Proteomes" id="UP000054010">
    <property type="component" value="Unassembled WGS sequence"/>
</dbReference>
<evidence type="ECO:0000313" key="6">
    <source>
        <dbReference type="EMBL" id="EFO79637.1"/>
    </source>
</evidence>
<organism evidence="6 7">
    <name type="scientific">Oscillochloris trichoides DG-6</name>
    <dbReference type="NCBI Taxonomy" id="765420"/>
    <lineage>
        <taxon>Bacteria</taxon>
        <taxon>Bacillati</taxon>
        <taxon>Chloroflexota</taxon>
        <taxon>Chloroflexia</taxon>
        <taxon>Chloroflexales</taxon>
        <taxon>Chloroflexineae</taxon>
        <taxon>Oscillochloridaceae</taxon>
        <taxon>Oscillochloris</taxon>
    </lineage>
</organism>
<proteinExistence type="predicted"/>
<evidence type="ECO:0008006" key="8">
    <source>
        <dbReference type="Google" id="ProtNLM"/>
    </source>
</evidence>
<dbReference type="EMBL" id="ADVR01000110">
    <property type="protein sequence ID" value="EFO79637.1"/>
    <property type="molecule type" value="Genomic_DNA"/>
</dbReference>
<dbReference type="OrthoDB" id="167009at2"/>
<evidence type="ECO:0000256" key="3">
    <source>
        <dbReference type="ARBA" id="ARBA00022989"/>
    </source>
</evidence>
<reference evidence="6 7" key="1">
    <citation type="journal article" date="2011" name="J. Bacteriol.">
        <title>Draft genome sequence of the anoxygenic filamentous phototrophic bacterium Oscillochloris trichoides subsp. DG-6.</title>
        <authorList>
            <person name="Kuznetsov B.B."/>
            <person name="Ivanovsky R.N."/>
            <person name="Keppen O.I."/>
            <person name="Sukhacheva M.V."/>
            <person name="Bumazhkin B.K."/>
            <person name="Patutina E.O."/>
            <person name="Beletsky A.V."/>
            <person name="Mardanov A.V."/>
            <person name="Baslerov R.V."/>
            <person name="Panteleeva A.N."/>
            <person name="Kolganova T.V."/>
            <person name="Ravin N.V."/>
            <person name="Skryabin K.G."/>
        </authorList>
    </citation>
    <scope>NUCLEOTIDE SEQUENCE [LARGE SCALE GENOMIC DNA]</scope>
    <source>
        <strain evidence="6 7">DG-6</strain>
    </source>
</reference>
<evidence type="ECO:0000256" key="1">
    <source>
        <dbReference type="ARBA" id="ARBA00004167"/>
    </source>
</evidence>
<dbReference type="AlphaFoldDB" id="E1IGQ0"/>
<protein>
    <recommendedName>
        <fullName evidence="8">Transmembrane anti-sigma factor</fullName>
    </recommendedName>
</protein>